<name>A0ABU5DH74_9BURK</name>
<evidence type="ECO:0000256" key="2">
    <source>
        <dbReference type="ARBA" id="ARBA00022741"/>
    </source>
</evidence>
<proteinExistence type="predicted"/>
<gene>
    <name evidence="7" type="ORF">SNE35_11125</name>
</gene>
<accession>A0ABU5DH74</accession>
<feature type="compositionally biased region" description="Low complexity" evidence="5">
    <location>
        <begin position="366"/>
        <end position="382"/>
    </location>
</feature>
<dbReference type="SUPFAM" id="SSF56112">
    <property type="entry name" value="Protein kinase-like (PK-like)"/>
    <property type="match status" value="1"/>
</dbReference>
<feature type="region of interest" description="Disordered" evidence="5">
    <location>
        <begin position="359"/>
        <end position="382"/>
    </location>
</feature>
<reference evidence="7 8" key="1">
    <citation type="submission" date="2023-11" db="EMBL/GenBank/DDBJ databases">
        <title>Paucibacter sp. nov., isolated from fresh soil in Korea.</title>
        <authorList>
            <person name="Le N.T.T."/>
        </authorList>
    </citation>
    <scope>NUCLEOTIDE SEQUENCE [LARGE SCALE GENOMIC DNA]</scope>
    <source>
        <strain evidence="7 8">R3-3</strain>
    </source>
</reference>
<dbReference type="PANTHER" id="PTHR43289">
    <property type="entry name" value="MITOGEN-ACTIVATED PROTEIN KINASE KINASE KINASE 20-RELATED"/>
    <property type="match status" value="1"/>
</dbReference>
<dbReference type="PROSITE" id="PS50011">
    <property type="entry name" value="PROTEIN_KINASE_DOM"/>
    <property type="match status" value="1"/>
</dbReference>
<dbReference type="InterPro" id="IPR000719">
    <property type="entry name" value="Prot_kinase_dom"/>
</dbReference>
<keyword evidence="8" id="KW-1185">Reference proteome</keyword>
<comment type="caution">
    <text evidence="7">The sequence shown here is derived from an EMBL/GenBank/DDBJ whole genome shotgun (WGS) entry which is preliminary data.</text>
</comment>
<evidence type="ECO:0000259" key="6">
    <source>
        <dbReference type="PROSITE" id="PS50011"/>
    </source>
</evidence>
<evidence type="ECO:0000313" key="7">
    <source>
        <dbReference type="EMBL" id="MDY0745065.1"/>
    </source>
</evidence>
<evidence type="ECO:0000256" key="5">
    <source>
        <dbReference type="SAM" id="MobiDB-lite"/>
    </source>
</evidence>
<evidence type="ECO:0000256" key="4">
    <source>
        <dbReference type="ARBA" id="ARBA00022840"/>
    </source>
</evidence>
<evidence type="ECO:0000256" key="1">
    <source>
        <dbReference type="ARBA" id="ARBA00022679"/>
    </source>
</evidence>
<organism evidence="7 8">
    <name type="scientific">Roseateles agri</name>
    <dbReference type="NCBI Taxonomy" id="3098619"/>
    <lineage>
        <taxon>Bacteria</taxon>
        <taxon>Pseudomonadati</taxon>
        <taxon>Pseudomonadota</taxon>
        <taxon>Betaproteobacteria</taxon>
        <taxon>Burkholderiales</taxon>
        <taxon>Sphaerotilaceae</taxon>
        <taxon>Roseateles</taxon>
    </lineage>
</organism>
<dbReference type="EMBL" id="JAXCLA010000003">
    <property type="protein sequence ID" value="MDY0745065.1"/>
    <property type="molecule type" value="Genomic_DNA"/>
</dbReference>
<dbReference type="Gene3D" id="1.10.510.10">
    <property type="entry name" value="Transferase(Phosphotransferase) domain 1"/>
    <property type="match status" value="1"/>
</dbReference>
<sequence>MRMPELSLPPPAVQPLLQEGAALGVWRIQAPLFRADGGGQWYRARHAMDLQRHAAVLVLPRSERTAAFMLRYGDLAGELDQIRHPAISVPTDSGVTAGGQPYLILDWAGGRPLSQNRARLSLRERLHTLVQLCDALRHAHQQGWLLGEVDPSLLWIGPGLQLSVMGLGLVRMPDPQDPFERGMSLGTASGYLSPEQLAGEAPSLAGEAYGVGVLLCMLVDGRLPSELGEGFEGQSLAAAWPALSASERLSLNALMHKAIAPVVAQRHGSVEALADDLRAWLAGENHSALVLTPMPTVARPVPRPAAAVQAAEVQQQALPAAFLPRKPVRTRNWRVAAAAVVMATLAAAGWAAHQQMSGPVQRNLPRAEPAAAAPQPASVPAA</sequence>
<dbReference type="RefSeq" id="WP_320422967.1">
    <property type="nucleotide sequence ID" value="NZ_JAXCLA010000003.1"/>
</dbReference>
<dbReference type="PANTHER" id="PTHR43289:SF6">
    <property type="entry name" value="SERINE_THREONINE-PROTEIN KINASE NEKL-3"/>
    <property type="match status" value="1"/>
</dbReference>
<dbReference type="SMART" id="SM00220">
    <property type="entry name" value="S_TKc"/>
    <property type="match status" value="1"/>
</dbReference>
<dbReference type="Proteomes" id="UP001285263">
    <property type="component" value="Unassembled WGS sequence"/>
</dbReference>
<evidence type="ECO:0000256" key="3">
    <source>
        <dbReference type="ARBA" id="ARBA00022777"/>
    </source>
</evidence>
<keyword evidence="3" id="KW-0418">Kinase</keyword>
<feature type="domain" description="Protein kinase" evidence="6">
    <location>
        <begin position="30"/>
        <end position="281"/>
    </location>
</feature>
<keyword evidence="4" id="KW-0067">ATP-binding</keyword>
<keyword evidence="2" id="KW-0547">Nucleotide-binding</keyword>
<dbReference type="InterPro" id="IPR011009">
    <property type="entry name" value="Kinase-like_dom_sf"/>
</dbReference>
<protein>
    <recommendedName>
        <fullName evidence="6">Protein kinase domain-containing protein</fullName>
    </recommendedName>
</protein>
<keyword evidence="1" id="KW-0808">Transferase</keyword>
<evidence type="ECO:0000313" key="8">
    <source>
        <dbReference type="Proteomes" id="UP001285263"/>
    </source>
</evidence>